<dbReference type="SUPFAM" id="SSF51658">
    <property type="entry name" value="Xylose isomerase-like"/>
    <property type="match status" value="1"/>
</dbReference>
<dbReference type="PANTHER" id="PTHR12110:SF41">
    <property type="entry name" value="INOSOSE DEHYDRATASE"/>
    <property type="match status" value="1"/>
</dbReference>
<name>A0A1P8MRR0_9RHOB</name>
<dbReference type="Proteomes" id="UP000186336">
    <property type="component" value="Chromosome"/>
</dbReference>
<dbReference type="InterPro" id="IPR050312">
    <property type="entry name" value="IolE/XylAMocC-like"/>
</dbReference>
<feature type="domain" description="Xylose isomerase-like TIM barrel" evidence="1">
    <location>
        <begin position="23"/>
        <end position="235"/>
    </location>
</feature>
<dbReference type="Gene3D" id="3.20.20.150">
    <property type="entry name" value="Divalent-metal-dependent TIM barrel enzymes"/>
    <property type="match status" value="1"/>
</dbReference>
<dbReference type="OrthoDB" id="9798407at2"/>
<dbReference type="AlphaFoldDB" id="A0A1P8MRR0"/>
<keyword evidence="2" id="KW-0413">Isomerase</keyword>
<dbReference type="Pfam" id="PF01261">
    <property type="entry name" value="AP_endonuc_2"/>
    <property type="match status" value="1"/>
</dbReference>
<accession>A0A1P8MRR0</accession>
<organism evidence="2 3">
    <name type="scientific">Tateyamaria omphalii</name>
    <dbReference type="NCBI Taxonomy" id="299262"/>
    <lineage>
        <taxon>Bacteria</taxon>
        <taxon>Pseudomonadati</taxon>
        <taxon>Pseudomonadota</taxon>
        <taxon>Alphaproteobacteria</taxon>
        <taxon>Rhodobacterales</taxon>
        <taxon>Roseobacteraceae</taxon>
        <taxon>Tateyamaria</taxon>
    </lineage>
</organism>
<evidence type="ECO:0000313" key="3">
    <source>
        <dbReference type="Proteomes" id="UP000186336"/>
    </source>
</evidence>
<protein>
    <submittedName>
        <fullName evidence="2">Xylose isomerase</fullName>
    </submittedName>
</protein>
<gene>
    <name evidence="2" type="ORF">BWR18_02780</name>
</gene>
<reference evidence="2 3" key="1">
    <citation type="submission" date="2017-01" db="EMBL/GenBank/DDBJ databases">
        <title>Complete genome of Tateyamaria omphalii DOK1-4 isolated from seawater in Dokdo.</title>
        <authorList>
            <person name="Kim J.H."/>
            <person name="Chi W.-J."/>
        </authorList>
    </citation>
    <scope>NUCLEOTIDE SEQUENCE [LARGE SCALE GENOMIC DNA]</scope>
    <source>
        <strain evidence="2 3">DOK1-4</strain>
    </source>
</reference>
<evidence type="ECO:0000313" key="2">
    <source>
        <dbReference type="EMBL" id="APX10738.1"/>
    </source>
</evidence>
<dbReference type="RefSeq" id="WP_076626605.1">
    <property type="nucleotide sequence ID" value="NZ_CP019312.1"/>
</dbReference>
<dbReference type="GO" id="GO:0016853">
    <property type="term" value="F:isomerase activity"/>
    <property type="evidence" value="ECO:0007669"/>
    <property type="project" value="UniProtKB-KW"/>
</dbReference>
<dbReference type="PANTHER" id="PTHR12110">
    <property type="entry name" value="HYDROXYPYRUVATE ISOMERASE"/>
    <property type="match status" value="1"/>
</dbReference>
<dbReference type="STRING" id="299262.BWR18_02780"/>
<dbReference type="InterPro" id="IPR013022">
    <property type="entry name" value="Xyl_isomerase-like_TIM-brl"/>
</dbReference>
<proteinExistence type="predicted"/>
<dbReference type="KEGG" id="tom:BWR18_02780"/>
<sequence length="251" mass="27237">MTALSYQLYSSRLFPPLEDTLKMLAEIGYAQVEGYGALVADADAMDALERGLQTTGLTMPSCHVGLAMCEGDPDAVLAIAERFGIETVVIPFIMPDDRPTDAAGWRAYGARLAAVADRLAVSGRTLAYHNHDFEFMPLADGSLPIDLILDAAPDVLFEYDVAWAVRAGADPMAPIDRYRARIAIAHLKDIAPEGEAADEDGWADVGHGTMDWPALFNALKAAGTKHFAAEHDNPSDHRRFAQRSFDAVQTF</sequence>
<dbReference type="InterPro" id="IPR036237">
    <property type="entry name" value="Xyl_isomerase-like_sf"/>
</dbReference>
<dbReference type="EMBL" id="CP019312">
    <property type="protein sequence ID" value="APX10738.1"/>
    <property type="molecule type" value="Genomic_DNA"/>
</dbReference>
<keyword evidence="3" id="KW-1185">Reference proteome</keyword>
<evidence type="ECO:0000259" key="1">
    <source>
        <dbReference type="Pfam" id="PF01261"/>
    </source>
</evidence>